<keyword evidence="4 6" id="KW-0472">Membrane</keyword>
<proteinExistence type="inferred from homology"/>
<organism evidence="8 9">
    <name type="scientific">Delitschia confertaspora ATCC 74209</name>
    <dbReference type="NCBI Taxonomy" id="1513339"/>
    <lineage>
        <taxon>Eukaryota</taxon>
        <taxon>Fungi</taxon>
        <taxon>Dikarya</taxon>
        <taxon>Ascomycota</taxon>
        <taxon>Pezizomycotina</taxon>
        <taxon>Dothideomycetes</taxon>
        <taxon>Pleosporomycetidae</taxon>
        <taxon>Pleosporales</taxon>
        <taxon>Delitschiaceae</taxon>
        <taxon>Delitschia</taxon>
    </lineage>
</organism>
<comment type="similarity">
    <text evidence="5">Belongs to the SAT4 family.</text>
</comment>
<sequence>MGYSTPVRTPMALGITFPIIATIAVLARFHARRMKRMKWRIDDWMLVPALFLSIGNAISMLVAATHGNLGKLMPLGEDGFPVVNPEFETFQKCIYANEILTTAAIAVTRHAILLFYNRIFIGRSFNLSVWALYILNGIWGIAYIFSFAFECRPVRAFWEATRGQEKRHCSPLIQIKIYAVASIVIDLSMLLIPWPPILRLKMRRREKVAVLGIFGLGAL</sequence>
<evidence type="ECO:0000259" key="7">
    <source>
        <dbReference type="Pfam" id="PF20684"/>
    </source>
</evidence>
<evidence type="ECO:0000256" key="6">
    <source>
        <dbReference type="SAM" id="Phobius"/>
    </source>
</evidence>
<dbReference type="InterPro" id="IPR049326">
    <property type="entry name" value="Rhodopsin_dom_fungi"/>
</dbReference>
<evidence type="ECO:0000313" key="8">
    <source>
        <dbReference type="EMBL" id="KAF2205335.1"/>
    </source>
</evidence>
<comment type="subcellular location">
    <subcellularLocation>
        <location evidence="1">Membrane</location>
        <topology evidence="1">Multi-pass membrane protein</topology>
    </subcellularLocation>
</comment>
<gene>
    <name evidence="8" type="ORF">GQ43DRAFT_36423</name>
</gene>
<dbReference type="Pfam" id="PF20684">
    <property type="entry name" value="Fung_rhodopsin"/>
    <property type="match status" value="1"/>
</dbReference>
<evidence type="ECO:0000256" key="2">
    <source>
        <dbReference type="ARBA" id="ARBA00022692"/>
    </source>
</evidence>
<keyword evidence="9" id="KW-1185">Reference proteome</keyword>
<dbReference type="AlphaFoldDB" id="A0A9P4JUG9"/>
<protein>
    <recommendedName>
        <fullName evidence="7">Rhodopsin domain-containing protein</fullName>
    </recommendedName>
</protein>
<evidence type="ECO:0000256" key="3">
    <source>
        <dbReference type="ARBA" id="ARBA00022989"/>
    </source>
</evidence>
<dbReference type="InterPro" id="IPR052337">
    <property type="entry name" value="SAT4-like"/>
</dbReference>
<keyword evidence="3 6" id="KW-1133">Transmembrane helix</keyword>
<dbReference type="PANTHER" id="PTHR33048:SF47">
    <property type="entry name" value="INTEGRAL MEMBRANE PROTEIN-RELATED"/>
    <property type="match status" value="1"/>
</dbReference>
<evidence type="ECO:0000256" key="1">
    <source>
        <dbReference type="ARBA" id="ARBA00004141"/>
    </source>
</evidence>
<accession>A0A9P4JUG9</accession>
<name>A0A9P4JUG9_9PLEO</name>
<evidence type="ECO:0000256" key="5">
    <source>
        <dbReference type="ARBA" id="ARBA00038359"/>
    </source>
</evidence>
<dbReference type="GO" id="GO:0016020">
    <property type="term" value="C:membrane"/>
    <property type="evidence" value="ECO:0007669"/>
    <property type="project" value="UniProtKB-SubCell"/>
</dbReference>
<reference evidence="8" key="1">
    <citation type="journal article" date="2020" name="Stud. Mycol.">
        <title>101 Dothideomycetes genomes: a test case for predicting lifestyles and emergence of pathogens.</title>
        <authorList>
            <person name="Haridas S."/>
            <person name="Albert R."/>
            <person name="Binder M."/>
            <person name="Bloem J."/>
            <person name="Labutti K."/>
            <person name="Salamov A."/>
            <person name="Andreopoulos B."/>
            <person name="Baker S."/>
            <person name="Barry K."/>
            <person name="Bills G."/>
            <person name="Bluhm B."/>
            <person name="Cannon C."/>
            <person name="Castanera R."/>
            <person name="Culley D."/>
            <person name="Daum C."/>
            <person name="Ezra D."/>
            <person name="Gonzalez J."/>
            <person name="Henrissat B."/>
            <person name="Kuo A."/>
            <person name="Liang C."/>
            <person name="Lipzen A."/>
            <person name="Lutzoni F."/>
            <person name="Magnuson J."/>
            <person name="Mondo S."/>
            <person name="Nolan M."/>
            <person name="Ohm R."/>
            <person name="Pangilinan J."/>
            <person name="Park H.-J."/>
            <person name="Ramirez L."/>
            <person name="Alfaro M."/>
            <person name="Sun H."/>
            <person name="Tritt A."/>
            <person name="Yoshinaga Y."/>
            <person name="Zwiers L.-H."/>
            <person name="Turgeon B."/>
            <person name="Goodwin S."/>
            <person name="Spatafora J."/>
            <person name="Crous P."/>
            <person name="Grigoriev I."/>
        </authorList>
    </citation>
    <scope>NUCLEOTIDE SEQUENCE</scope>
    <source>
        <strain evidence="8">ATCC 74209</strain>
    </source>
</reference>
<feature type="transmembrane region" description="Helical" evidence="6">
    <location>
        <begin position="43"/>
        <end position="64"/>
    </location>
</feature>
<comment type="caution">
    <text evidence="8">The sequence shown here is derived from an EMBL/GenBank/DDBJ whole genome shotgun (WGS) entry which is preliminary data.</text>
</comment>
<evidence type="ECO:0000256" key="4">
    <source>
        <dbReference type="ARBA" id="ARBA00023136"/>
    </source>
</evidence>
<dbReference type="EMBL" id="ML993858">
    <property type="protein sequence ID" value="KAF2205335.1"/>
    <property type="molecule type" value="Genomic_DNA"/>
</dbReference>
<dbReference type="OrthoDB" id="5391602at2759"/>
<feature type="transmembrane region" description="Helical" evidence="6">
    <location>
        <begin position="127"/>
        <end position="149"/>
    </location>
</feature>
<dbReference type="PANTHER" id="PTHR33048">
    <property type="entry name" value="PTH11-LIKE INTEGRAL MEMBRANE PROTEIN (AFU_ORTHOLOGUE AFUA_5G11245)"/>
    <property type="match status" value="1"/>
</dbReference>
<dbReference type="Proteomes" id="UP000799536">
    <property type="component" value="Unassembled WGS sequence"/>
</dbReference>
<feature type="transmembrane region" description="Helical" evidence="6">
    <location>
        <begin position="12"/>
        <end position="31"/>
    </location>
</feature>
<feature type="transmembrane region" description="Helical" evidence="6">
    <location>
        <begin position="177"/>
        <end position="197"/>
    </location>
</feature>
<feature type="domain" description="Rhodopsin" evidence="7">
    <location>
        <begin position="27"/>
        <end position="218"/>
    </location>
</feature>
<evidence type="ECO:0000313" key="9">
    <source>
        <dbReference type="Proteomes" id="UP000799536"/>
    </source>
</evidence>
<keyword evidence="2 6" id="KW-0812">Transmembrane</keyword>